<dbReference type="AlphaFoldDB" id="A0A381T3T9"/>
<keyword evidence="5" id="KW-0819">tRNA processing</keyword>
<dbReference type="SMART" id="SM00977">
    <property type="entry name" value="TilS_C"/>
    <property type="match status" value="1"/>
</dbReference>
<evidence type="ECO:0000256" key="4">
    <source>
        <dbReference type="ARBA" id="ARBA00022598"/>
    </source>
</evidence>
<dbReference type="Pfam" id="PF11734">
    <property type="entry name" value="TilS_C"/>
    <property type="match status" value="1"/>
</dbReference>
<evidence type="ECO:0000259" key="9">
    <source>
        <dbReference type="SMART" id="SM00977"/>
    </source>
</evidence>
<dbReference type="GO" id="GO:0032267">
    <property type="term" value="F:tRNA(Ile)-lysidine synthase activity"/>
    <property type="evidence" value="ECO:0007669"/>
    <property type="project" value="UniProtKB-EC"/>
</dbReference>
<dbReference type="PANTHER" id="PTHR43033:SF1">
    <property type="entry name" value="TRNA(ILE)-LYSIDINE SYNTHASE-RELATED"/>
    <property type="match status" value="1"/>
</dbReference>
<sequence>MIQLDSIFHKFTDELATFSDLKKENRIIIAVSGGMDSMALFSLLHSREKFDLVIAHVNHHLRGDSNKDESLVQRACRSLGIPFFSTSLNPEKIKKGESVEQWGRNHRYRFFNEVMEKTKANWVMTAHHGNDQVETVLMNLSRQSGISGLCGIGKQTKNVLRPLLGFTKKELTDFVMRNEIPFREDSTNSELSNPRNFIRHKVVNPWENNAQNLVMGIQSSVNHFSEWKDALDYFILETLVPKIHQSVNRFDIPIKLVQGLPNMVKVRLVQLLIEVTYHERWSKHQIELLKSFFNKEEVGNQHILPNGWKLLRDRKSIIGKETAHQPTKYPVKLVPGHPVDFNDYRYELVLSRQEKSDTTQNQEQVDWTLLKDRRLEIRAWTDGDFFQPLGMEGHQKISDFLINEKVDQFTKESQAVLTANGEIIWVCGKRIADWVKLTPHTQETAVLNRTFLPL</sequence>
<dbReference type="InterPro" id="IPR012796">
    <property type="entry name" value="Lysidine-tRNA-synth_C"/>
</dbReference>
<dbReference type="InterPro" id="IPR011063">
    <property type="entry name" value="TilS/TtcA_N"/>
</dbReference>
<dbReference type="EC" id="6.3.4.19" evidence="2"/>
<comment type="catalytic activity">
    <reaction evidence="8">
        <text>cytidine(34) in tRNA(Ile2) + L-lysine + ATP = lysidine(34) in tRNA(Ile2) + AMP + diphosphate + H(+)</text>
        <dbReference type="Rhea" id="RHEA:43744"/>
        <dbReference type="Rhea" id="RHEA-COMP:10625"/>
        <dbReference type="Rhea" id="RHEA-COMP:10670"/>
        <dbReference type="ChEBI" id="CHEBI:15378"/>
        <dbReference type="ChEBI" id="CHEBI:30616"/>
        <dbReference type="ChEBI" id="CHEBI:32551"/>
        <dbReference type="ChEBI" id="CHEBI:33019"/>
        <dbReference type="ChEBI" id="CHEBI:82748"/>
        <dbReference type="ChEBI" id="CHEBI:83665"/>
        <dbReference type="ChEBI" id="CHEBI:456215"/>
        <dbReference type="EC" id="6.3.4.19"/>
    </reaction>
</comment>
<accession>A0A381T3T9</accession>
<dbReference type="HAMAP" id="MF_01161">
    <property type="entry name" value="tRNA_Ile_lys_synt"/>
    <property type="match status" value="1"/>
</dbReference>
<reference evidence="10" key="1">
    <citation type="submission" date="2018-05" db="EMBL/GenBank/DDBJ databases">
        <authorList>
            <person name="Lanie J.A."/>
            <person name="Ng W.-L."/>
            <person name="Kazmierczak K.M."/>
            <person name="Andrzejewski T.M."/>
            <person name="Davidsen T.M."/>
            <person name="Wayne K.J."/>
            <person name="Tettelin H."/>
            <person name="Glass J.I."/>
            <person name="Rusch D."/>
            <person name="Podicherti R."/>
            <person name="Tsui H.-C.T."/>
            <person name="Winkler M.E."/>
        </authorList>
    </citation>
    <scope>NUCLEOTIDE SEQUENCE</scope>
</reference>
<dbReference type="InterPro" id="IPR012094">
    <property type="entry name" value="tRNA_Ile_lys_synt"/>
</dbReference>
<evidence type="ECO:0000256" key="2">
    <source>
        <dbReference type="ARBA" id="ARBA00013267"/>
    </source>
</evidence>
<keyword evidence="4" id="KW-0436">Ligase</keyword>
<feature type="domain" description="Lysidine-tRNA(Ile) synthetase C-terminal" evidence="9">
    <location>
        <begin position="375"/>
        <end position="437"/>
    </location>
</feature>
<dbReference type="GO" id="GO:0005524">
    <property type="term" value="F:ATP binding"/>
    <property type="evidence" value="ECO:0007669"/>
    <property type="project" value="UniProtKB-KW"/>
</dbReference>
<protein>
    <recommendedName>
        <fullName evidence="2">tRNA(Ile)-lysidine synthetase</fullName>
        <ecNumber evidence="2">6.3.4.19</ecNumber>
    </recommendedName>
</protein>
<evidence type="ECO:0000256" key="8">
    <source>
        <dbReference type="ARBA" id="ARBA00048539"/>
    </source>
</evidence>
<dbReference type="Gene3D" id="3.40.50.620">
    <property type="entry name" value="HUPs"/>
    <property type="match status" value="1"/>
</dbReference>
<evidence type="ECO:0000256" key="7">
    <source>
        <dbReference type="ARBA" id="ARBA00022840"/>
    </source>
</evidence>
<organism evidence="10">
    <name type="scientific">marine metagenome</name>
    <dbReference type="NCBI Taxonomy" id="408172"/>
    <lineage>
        <taxon>unclassified sequences</taxon>
        <taxon>metagenomes</taxon>
        <taxon>ecological metagenomes</taxon>
    </lineage>
</organism>
<dbReference type="GO" id="GO:0008033">
    <property type="term" value="P:tRNA processing"/>
    <property type="evidence" value="ECO:0007669"/>
    <property type="project" value="UniProtKB-KW"/>
</dbReference>
<keyword evidence="3" id="KW-0963">Cytoplasm</keyword>
<dbReference type="EMBL" id="UINC01003987">
    <property type="protein sequence ID" value="SVA10886.1"/>
    <property type="molecule type" value="Genomic_DNA"/>
</dbReference>
<keyword evidence="7" id="KW-0067">ATP-binding</keyword>
<name>A0A381T3T9_9ZZZZ</name>
<dbReference type="PANTHER" id="PTHR43033">
    <property type="entry name" value="TRNA(ILE)-LYSIDINE SYNTHASE-RELATED"/>
    <property type="match status" value="1"/>
</dbReference>
<dbReference type="NCBIfam" id="TIGR02432">
    <property type="entry name" value="lysidine_TilS_N"/>
    <property type="match status" value="1"/>
</dbReference>
<keyword evidence="6" id="KW-0547">Nucleotide-binding</keyword>
<dbReference type="NCBIfam" id="TIGR02433">
    <property type="entry name" value="lysidine_TilS_C"/>
    <property type="match status" value="1"/>
</dbReference>
<dbReference type="Pfam" id="PF01171">
    <property type="entry name" value="ATP_bind_3"/>
    <property type="match status" value="1"/>
</dbReference>
<evidence type="ECO:0000256" key="3">
    <source>
        <dbReference type="ARBA" id="ARBA00022490"/>
    </source>
</evidence>
<evidence type="ECO:0000256" key="6">
    <source>
        <dbReference type="ARBA" id="ARBA00022741"/>
    </source>
</evidence>
<proteinExistence type="inferred from homology"/>
<dbReference type="GO" id="GO:0005737">
    <property type="term" value="C:cytoplasm"/>
    <property type="evidence" value="ECO:0007669"/>
    <property type="project" value="UniProtKB-SubCell"/>
</dbReference>
<evidence type="ECO:0000256" key="5">
    <source>
        <dbReference type="ARBA" id="ARBA00022694"/>
    </source>
</evidence>
<dbReference type="CDD" id="cd01992">
    <property type="entry name" value="TilS_N"/>
    <property type="match status" value="1"/>
</dbReference>
<dbReference type="InterPro" id="IPR012795">
    <property type="entry name" value="tRNA_Ile_lys_synt_N"/>
</dbReference>
<evidence type="ECO:0000313" key="10">
    <source>
        <dbReference type="EMBL" id="SVA10886.1"/>
    </source>
</evidence>
<dbReference type="SUPFAM" id="SSF52402">
    <property type="entry name" value="Adenine nucleotide alpha hydrolases-like"/>
    <property type="match status" value="1"/>
</dbReference>
<comment type="subcellular location">
    <subcellularLocation>
        <location evidence="1">Cytoplasm</location>
    </subcellularLocation>
</comment>
<evidence type="ECO:0000256" key="1">
    <source>
        <dbReference type="ARBA" id="ARBA00004496"/>
    </source>
</evidence>
<dbReference type="SUPFAM" id="SSF56037">
    <property type="entry name" value="PheT/TilS domain"/>
    <property type="match status" value="1"/>
</dbReference>
<gene>
    <name evidence="10" type="ORF">METZ01_LOCUS63740</name>
</gene>
<dbReference type="InterPro" id="IPR014729">
    <property type="entry name" value="Rossmann-like_a/b/a_fold"/>
</dbReference>